<gene>
    <name evidence="1" type="ORF">BU204_09730</name>
</gene>
<reference evidence="1 2" key="1">
    <citation type="submission" date="2016-12" db="EMBL/GenBank/DDBJ databases">
        <title>The draft genome sequence of Actinophytocola sp. 11-183.</title>
        <authorList>
            <person name="Wang W."/>
            <person name="Yuan L."/>
        </authorList>
    </citation>
    <scope>NUCLEOTIDE SEQUENCE [LARGE SCALE GENOMIC DNA]</scope>
    <source>
        <strain evidence="1 2">11-183</strain>
    </source>
</reference>
<evidence type="ECO:0000313" key="1">
    <source>
        <dbReference type="EMBL" id="OLF17764.1"/>
    </source>
</evidence>
<dbReference type="AlphaFoldDB" id="A0A1Q8CTW8"/>
<dbReference type="STRING" id="1912961.BU204_09730"/>
<sequence length="108" mass="11354">MGSGFNVSIGEVRAHATTVTTVASMVRSASDNAYDSVGGGAFGQIGQFFAQAITQAASELREGITRASQTVDEVQSGLCQVAEAYQAIDERHMTLFQAAVPEPEANDR</sequence>
<dbReference type="GO" id="GO:0009306">
    <property type="term" value="P:protein secretion"/>
    <property type="evidence" value="ECO:0007669"/>
    <property type="project" value="InterPro"/>
</dbReference>
<proteinExistence type="predicted"/>
<protein>
    <recommendedName>
        <fullName evidence="3">ESX-1 secretion-associated protein</fullName>
    </recommendedName>
</protein>
<name>A0A1Q8CTW8_9PSEU</name>
<comment type="caution">
    <text evidence="1">The sequence shown here is derived from an EMBL/GenBank/DDBJ whole genome shotgun (WGS) entry which is preliminary data.</text>
</comment>
<keyword evidence="2" id="KW-1185">Reference proteome</keyword>
<evidence type="ECO:0000313" key="2">
    <source>
        <dbReference type="Proteomes" id="UP000185596"/>
    </source>
</evidence>
<dbReference type="EMBL" id="MSIE01000014">
    <property type="protein sequence ID" value="OLF17764.1"/>
    <property type="molecule type" value="Genomic_DNA"/>
</dbReference>
<organism evidence="1 2">
    <name type="scientific">Actinophytocola xanthii</name>
    <dbReference type="NCBI Taxonomy" id="1912961"/>
    <lineage>
        <taxon>Bacteria</taxon>
        <taxon>Bacillati</taxon>
        <taxon>Actinomycetota</taxon>
        <taxon>Actinomycetes</taxon>
        <taxon>Pseudonocardiales</taxon>
        <taxon>Pseudonocardiaceae</taxon>
    </lineage>
</organism>
<evidence type="ECO:0008006" key="3">
    <source>
        <dbReference type="Google" id="ProtNLM"/>
    </source>
</evidence>
<dbReference type="Pfam" id="PF10824">
    <property type="entry name" value="T7SS_ESX_EspC"/>
    <property type="match status" value="1"/>
</dbReference>
<accession>A0A1Q8CTW8</accession>
<dbReference type="InterPro" id="IPR022536">
    <property type="entry name" value="EspC"/>
</dbReference>
<dbReference type="Proteomes" id="UP000185596">
    <property type="component" value="Unassembled WGS sequence"/>
</dbReference>